<keyword evidence="4" id="KW-0238">DNA-binding</keyword>
<dbReference type="SUPFAM" id="SSF55785">
    <property type="entry name" value="PYP-like sensor domain (PAS domain)"/>
    <property type="match status" value="1"/>
</dbReference>
<dbReference type="InterPro" id="IPR025662">
    <property type="entry name" value="Sigma_54_int_dom_ATP-bd_1"/>
</dbReference>
<dbReference type="PROSITE" id="PS50045">
    <property type="entry name" value="SIGMA54_INTERACT_4"/>
    <property type="match status" value="1"/>
</dbReference>
<dbReference type="PROSITE" id="PS00688">
    <property type="entry name" value="SIGMA54_INTERACT_3"/>
    <property type="match status" value="1"/>
</dbReference>
<dbReference type="GO" id="GO:0005524">
    <property type="term" value="F:ATP binding"/>
    <property type="evidence" value="ECO:0007669"/>
    <property type="project" value="UniProtKB-KW"/>
</dbReference>
<keyword evidence="5" id="KW-0804">Transcription</keyword>
<feature type="coiled-coil region" evidence="6">
    <location>
        <begin position="1"/>
        <end position="28"/>
    </location>
</feature>
<evidence type="ECO:0000256" key="2">
    <source>
        <dbReference type="ARBA" id="ARBA00022840"/>
    </source>
</evidence>
<dbReference type="PROSITE" id="PS00675">
    <property type="entry name" value="SIGMA54_INTERACT_1"/>
    <property type="match status" value="1"/>
</dbReference>
<dbReference type="PANTHER" id="PTHR32071:SF74">
    <property type="entry name" value="TRANSCRIPTIONAL ACTIVATOR ROCR"/>
    <property type="match status" value="1"/>
</dbReference>
<dbReference type="InterPro" id="IPR003593">
    <property type="entry name" value="AAA+_ATPase"/>
</dbReference>
<dbReference type="GO" id="GO:0043565">
    <property type="term" value="F:sequence-specific DNA binding"/>
    <property type="evidence" value="ECO:0007669"/>
    <property type="project" value="InterPro"/>
</dbReference>
<dbReference type="RefSeq" id="WP_148133923.1">
    <property type="nucleotide sequence ID" value="NZ_CP017634.1"/>
</dbReference>
<dbReference type="KEGG" id="fwa:DCMF_07875"/>
<dbReference type="SUPFAM" id="SSF46689">
    <property type="entry name" value="Homeodomain-like"/>
    <property type="match status" value="1"/>
</dbReference>
<dbReference type="PRINTS" id="PR01590">
    <property type="entry name" value="HTHFIS"/>
</dbReference>
<keyword evidence="2" id="KW-0067">ATP-binding</keyword>
<dbReference type="Gene3D" id="1.10.10.60">
    <property type="entry name" value="Homeodomain-like"/>
    <property type="match status" value="1"/>
</dbReference>
<dbReference type="InterPro" id="IPR058031">
    <property type="entry name" value="AAA_lid_NorR"/>
</dbReference>
<dbReference type="PROSITE" id="PS50112">
    <property type="entry name" value="PAS"/>
    <property type="match status" value="1"/>
</dbReference>
<organism evidence="9 10">
    <name type="scientific">Formimonas warabiya</name>
    <dbReference type="NCBI Taxonomy" id="1761012"/>
    <lineage>
        <taxon>Bacteria</taxon>
        <taxon>Bacillati</taxon>
        <taxon>Bacillota</taxon>
        <taxon>Clostridia</taxon>
        <taxon>Eubacteriales</taxon>
        <taxon>Peptococcaceae</taxon>
        <taxon>Candidatus Formimonas</taxon>
    </lineage>
</organism>
<dbReference type="InterPro" id="IPR000014">
    <property type="entry name" value="PAS"/>
</dbReference>
<evidence type="ECO:0000256" key="4">
    <source>
        <dbReference type="ARBA" id="ARBA00023125"/>
    </source>
</evidence>
<evidence type="ECO:0000256" key="5">
    <source>
        <dbReference type="ARBA" id="ARBA00023163"/>
    </source>
</evidence>
<dbReference type="InterPro" id="IPR009057">
    <property type="entry name" value="Homeodomain-like_sf"/>
</dbReference>
<dbReference type="Gene3D" id="1.10.8.60">
    <property type="match status" value="1"/>
</dbReference>
<evidence type="ECO:0000313" key="10">
    <source>
        <dbReference type="Proteomes" id="UP000323521"/>
    </source>
</evidence>
<dbReference type="SUPFAM" id="SSF52540">
    <property type="entry name" value="P-loop containing nucleoside triphosphate hydrolases"/>
    <property type="match status" value="1"/>
</dbReference>
<proteinExistence type="predicted"/>
<dbReference type="EMBL" id="CP017634">
    <property type="protein sequence ID" value="ATW24704.1"/>
    <property type="molecule type" value="Genomic_DNA"/>
</dbReference>
<dbReference type="OrthoDB" id="9803970at2"/>
<accession>A0A3G1KQG5</accession>
<evidence type="ECO:0000256" key="3">
    <source>
        <dbReference type="ARBA" id="ARBA00023015"/>
    </source>
</evidence>
<dbReference type="FunFam" id="3.40.50.300:FF:000006">
    <property type="entry name" value="DNA-binding transcriptional regulator NtrC"/>
    <property type="match status" value="1"/>
</dbReference>
<dbReference type="SMART" id="SM00382">
    <property type="entry name" value="AAA"/>
    <property type="match status" value="1"/>
</dbReference>
<dbReference type="InterPro" id="IPR002197">
    <property type="entry name" value="HTH_Fis"/>
</dbReference>
<dbReference type="InterPro" id="IPR035965">
    <property type="entry name" value="PAS-like_dom_sf"/>
</dbReference>
<evidence type="ECO:0000259" key="8">
    <source>
        <dbReference type="PROSITE" id="PS50112"/>
    </source>
</evidence>
<dbReference type="InterPro" id="IPR002078">
    <property type="entry name" value="Sigma_54_int"/>
</dbReference>
<dbReference type="CDD" id="cd00009">
    <property type="entry name" value="AAA"/>
    <property type="match status" value="1"/>
</dbReference>
<dbReference type="Gene3D" id="3.40.50.300">
    <property type="entry name" value="P-loop containing nucleotide triphosphate hydrolases"/>
    <property type="match status" value="1"/>
</dbReference>
<dbReference type="Pfam" id="PF02954">
    <property type="entry name" value="HTH_8"/>
    <property type="match status" value="1"/>
</dbReference>
<gene>
    <name evidence="9" type="ORF">DCMF_07875</name>
</gene>
<reference evidence="9 10" key="1">
    <citation type="submission" date="2016-10" db="EMBL/GenBank/DDBJ databases">
        <title>Complete Genome Sequence of Peptococcaceae strain DCMF.</title>
        <authorList>
            <person name="Edwards R.J."/>
            <person name="Holland S.I."/>
            <person name="Deshpande N.P."/>
            <person name="Wong Y.K."/>
            <person name="Ertan H."/>
            <person name="Manefield M."/>
            <person name="Russell T.L."/>
            <person name="Lee M.J."/>
        </authorList>
    </citation>
    <scope>NUCLEOTIDE SEQUENCE [LARGE SCALE GENOMIC DNA]</scope>
    <source>
        <strain evidence="9 10">DCMF</strain>
    </source>
</reference>
<name>A0A3G1KQG5_FORW1</name>
<evidence type="ECO:0000256" key="6">
    <source>
        <dbReference type="SAM" id="Coils"/>
    </source>
</evidence>
<dbReference type="AlphaFoldDB" id="A0A3G1KQG5"/>
<dbReference type="GO" id="GO:0006355">
    <property type="term" value="P:regulation of DNA-templated transcription"/>
    <property type="evidence" value="ECO:0007669"/>
    <property type="project" value="InterPro"/>
</dbReference>
<dbReference type="Pfam" id="PF00989">
    <property type="entry name" value="PAS"/>
    <property type="match status" value="1"/>
</dbReference>
<dbReference type="Proteomes" id="UP000323521">
    <property type="component" value="Chromosome"/>
</dbReference>
<evidence type="ECO:0000256" key="1">
    <source>
        <dbReference type="ARBA" id="ARBA00022741"/>
    </source>
</evidence>
<sequence>MKNDKEIIEELKQENKALEWENQLLKTIMDCIHEGVFVTNANGEIILYNRVVEKTEGMKREEVLGRREEDVYSFSSEYFFHETVTNKVRKTGKSVVEQHYEYSLPDGRKTSILFSTFPFYYKGQISAVYTVGRNVNQIGEFIAKTLEMQKKLFREENNQSHRAKYLLEDIIGISEKICEAVLLARKVATHKSPVLIIGETGTGKELFAHGIHNASLYAKGPFVPINCAAIPETLLESVLFGTVKGAFTGAVDIPGLFEQAEGGTIFLDEINSMPFPVQAKLLRVLQDKVIRRIGSTMEIPVNCKIVSATNVDPFRIENEKIIRPDLFFRLATVAINIPPLRERKEDIKVLCANFIKKYNREFGLFVEGISDALIELFEKYHWPGNVRELENIIESGMNCVDGDKKTLKLDHIPVYFRNRIRKLMEQHLEAGYSGELHKTLADYEKKFIEQALKKNQGNISKTADDLGIWRQNLHYRIKKFGIEVRETP</sequence>
<dbReference type="InterPro" id="IPR025944">
    <property type="entry name" value="Sigma_54_int_dom_CS"/>
</dbReference>
<dbReference type="Pfam" id="PF00158">
    <property type="entry name" value="Sigma54_activat"/>
    <property type="match status" value="1"/>
</dbReference>
<protein>
    <submittedName>
        <fullName evidence="9">Sigma-54-dependent Fis family transcriptional regulator</fullName>
    </submittedName>
</protein>
<evidence type="ECO:0000313" key="9">
    <source>
        <dbReference type="EMBL" id="ATW24704.1"/>
    </source>
</evidence>
<dbReference type="SMART" id="SM00091">
    <property type="entry name" value="PAS"/>
    <property type="match status" value="1"/>
</dbReference>
<dbReference type="Pfam" id="PF25601">
    <property type="entry name" value="AAA_lid_14"/>
    <property type="match status" value="1"/>
</dbReference>
<keyword evidence="1" id="KW-0547">Nucleotide-binding</keyword>
<feature type="domain" description="PAS" evidence="8">
    <location>
        <begin position="21"/>
        <end position="99"/>
    </location>
</feature>
<keyword evidence="3" id="KW-0805">Transcription regulation</keyword>
<evidence type="ECO:0000259" key="7">
    <source>
        <dbReference type="PROSITE" id="PS50045"/>
    </source>
</evidence>
<keyword evidence="6" id="KW-0175">Coiled coil</keyword>
<dbReference type="PROSITE" id="PS00676">
    <property type="entry name" value="SIGMA54_INTERACT_2"/>
    <property type="match status" value="1"/>
</dbReference>
<dbReference type="PANTHER" id="PTHR32071">
    <property type="entry name" value="TRANSCRIPTIONAL REGULATORY PROTEIN"/>
    <property type="match status" value="1"/>
</dbReference>
<dbReference type="Gene3D" id="3.30.450.20">
    <property type="entry name" value="PAS domain"/>
    <property type="match status" value="1"/>
</dbReference>
<keyword evidence="10" id="KW-1185">Reference proteome</keyword>
<dbReference type="InterPro" id="IPR027417">
    <property type="entry name" value="P-loop_NTPase"/>
</dbReference>
<dbReference type="CDD" id="cd00130">
    <property type="entry name" value="PAS"/>
    <property type="match status" value="1"/>
</dbReference>
<feature type="domain" description="Sigma-54 factor interaction" evidence="7">
    <location>
        <begin position="170"/>
        <end position="398"/>
    </location>
</feature>
<dbReference type="NCBIfam" id="TIGR00229">
    <property type="entry name" value="sensory_box"/>
    <property type="match status" value="1"/>
</dbReference>
<dbReference type="InterPro" id="IPR013767">
    <property type="entry name" value="PAS_fold"/>
</dbReference>
<dbReference type="InterPro" id="IPR025943">
    <property type="entry name" value="Sigma_54_int_dom_ATP-bd_2"/>
</dbReference>